<dbReference type="RefSeq" id="WP_168819586.1">
    <property type="nucleotide sequence ID" value="NZ_CP051217.1"/>
</dbReference>
<dbReference type="EMBL" id="CP051217">
    <property type="protein sequence ID" value="QJB69502.1"/>
    <property type="molecule type" value="Genomic_DNA"/>
</dbReference>
<protein>
    <recommendedName>
        <fullName evidence="4">Glycerophosphoryl diester phosphodiesterase membrane domain-containing protein</fullName>
    </recommendedName>
</protein>
<evidence type="ECO:0008006" key="4">
    <source>
        <dbReference type="Google" id="ProtNLM"/>
    </source>
</evidence>
<feature type="transmembrane region" description="Helical" evidence="1">
    <location>
        <begin position="63"/>
        <end position="89"/>
    </location>
</feature>
<feature type="transmembrane region" description="Helical" evidence="1">
    <location>
        <begin position="110"/>
        <end position="129"/>
    </location>
</feature>
<name>A0A6H2DLF1_9SPHN</name>
<dbReference type="Proteomes" id="UP000501600">
    <property type="component" value="Chromosome"/>
</dbReference>
<evidence type="ECO:0000256" key="1">
    <source>
        <dbReference type="SAM" id="Phobius"/>
    </source>
</evidence>
<proteinExistence type="predicted"/>
<evidence type="ECO:0000313" key="2">
    <source>
        <dbReference type="EMBL" id="QJB69502.1"/>
    </source>
</evidence>
<keyword evidence="3" id="KW-1185">Reference proteome</keyword>
<organism evidence="2 3">
    <name type="scientific">Parasphingorhabdus halotolerans</name>
    <dbReference type="NCBI Taxonomy" id="2725558"/>
    <lineage>
        <taxon>Bacteria</taxon>
        <taxon>Pseudomonadati</taxon>
        <taxon>Pseudomonadota</taxon>
        <taxon>Alphaproteobacteria</taxon>
        <taxon>Sphingomonadales</taxon>
        <taxon>Sphingomonadaceae</taxon>
        <taxon>Parasphingorhabdus</taxon>
    </lineage>
</organism>
<keyword evidence="1" id="KW-0812">Transmembrane</keyword>
<feature type="transmembrane region" description="Helical" evidence="1">
    <location>
        <begin position="204"/>
        <end position="227"/>
    </location>
</feature>
<dbReference type="KEGG" id="phao:HF685_09595"/>
<feature type="transmembrane region" description="Helical" evidence="1">
    <location>
        <begin position="26"/>
        <end position="43"/>
    </location>
</feature>
<feature type="transmembrane region" description="Helical" evidence="1">
    <location>
        <begin position="172"/>
        <end position="198"/>
    </location>
</feature>
<keyword evidence="1" id="KW-1133">Transmembrane helix</keyword>
<dbReference type="AlphaFoldDB" id="A0A6H2DLF1"/>
<reference evidence="2 3" key="1">
    <citation type="submission" date="2020-04" db="EMBL/GenBank/DDBJ databases">
        <title>Genome sequence for Sphingorhabdus sp. strain M1.</title>
        <authorList>
            <person name="Park S.-J."/>
        </authorList>
    </citation>
    <scope>NUCLEOTIDE SEQUENCE [LARGE SCALE GENOMIC DNA]</scope>
    <source>
        <strain evidence="2 3">JK6</strain>
    </source>
</reference>
<gene>
    <name evidence="2" type="ORF">HF685_09595</name>
</gene>
<accession>A0A6H2DLF1</accession>
<keyword evidence="1" id="KW-0472">Membrane</keyword>
<sequence>MANPDGKVDISRVLNNTFGVISRNPVVFLGLSFLILGIPNALLQLMQGSPEAVMGAFASPTAIISGIVGFIVIIFFSVILQATLIVATVKDLGGEQINLGDCVNKALSKVLPLIGLGFLMGLGIMLGFVLLVVPGVILALMWMVSSPVLMTENKGVVDSMKRSAELTSGSKLLLFLLMIIYVVIAVVIGGIGGAMSLFSTTGAVIVALLVNTITGALQGAGIASIYVDLRNAKEGTDTSTLADVFA</sequence>
<evidence type="ECO:0000313" key="3">
    <source>
        <dbReference type="Proteomes" id="UP000501600"/>
    </source>
</evidence>